<feature type="domain" description="ASPIC/UnbV" evidence="4">
    <location>
        <begin position="536"/>
        <end position="603"/>
    </location>
</feature>
<feature type="compositionally biased region" description="Pro residues" evidence="2">
    <location>
        <begin position="607"/>
        <end position="617"/>
    </location>
</feature>
<evidence type="ECO:0000313" key="5">
    <source>
        <dbReference type="EMBL" id="GGB14927.1"/>
    </source>
</evidence>
<feature type="region of interest" description="Disordered" evidence="2">
    <location>
        <begin position="600"/>
        <end position="633"/>
    </location>
</feature>
<dbReference type="PANTHER" id="PTHR16026:SF0">
    <property type="entry name" value="CARTILAGE ACIDIC PROTEIN 1"/>
    <property type="match status" value="1"/>
</dbReference>
<comment type="caution">
    <text evidence="5">The sequence shown here is derived from an EMBL/GenBank/DDBJ whole genome shotgun (WGS) entry which is preliminary data.</text>
</comment>
<dbReference type="SUPFAM" id="SSF69318">
    <property type="entry name" value="Integrin alpha N-terminal domain"/>
    <property type="match status" value="3"/>
</dbReference>
<dbReference type="Pfam" id="PF07593">
    <property type="entry name" value="UnbV_ASPIC"/>
    <property type="match status" value="1"/>
</dbReference>
<evidence type="ECO:0000259" key="4">
    <source>
        <dbReference type="Pfam" id="PF07593"/>
    </source>
</evidence>
<accession>A0A8J2UGM8</accession>
<name>A0A8J2UGM8_9BACT</name>
<dbReference type="PANTHER" id="PTHR16026">
    <property type="entry name" value="CARTILAGE ACIDIC PROTEIN 1"/>
    <property type="match status" value="1"/>
</dbReference>
<dbReference type="InterPro" id="IPR028994">
    <property type="entry name" value="Integrin_alpha_N"/>
</dbReference>
<dbReference type="Pfam" id="PF13517">
    <property type="entry name" value="FG-GAP_3"/>
    <property type="match status" value="4"/>
</dbReference>
<evidence type="ECO:0000313" key="6">
    <source>
        <dbReference type="Proteomes" id="UP000607559"/>
    </source>
</evidence>
<dbReference type="InterPro" id="IPR027039">
    <property type="entry name" value="Crtac1"/>
</dbReference>
<reference evidence="5" key="2">
    <citation type="submission" date="2020-09" db="EMBL/GenBank/DDBJ databases">
        <authorList>
            <person name="Sun Q."/>
            <person name="Zhou Y."/>
        </authorList>
    </citation>
    <scope>NUCLEOTIDE SEQUENCE</scope>
    <source>
        <strain evidence="5">CGMCC 1.15448</strain>
    </source>
</reference>
<dbReference type="EMBL" id="BMJC01000005">
    <property type="protein sequence ID" value="GGB14927.1"/>
    <property type="molecule type" value="Genomic_DNA"/>
</dbReference>
<feature type="signal peptide" evidence="3">
    <location>
        <begin position="1"/>
        <end position="24"/>
    </location>
</feature>
<protein>
    <recommendedName>
        <fullName evidence="4">ASPIC/UnbV domain-containing protein</fullName>
    </recommendedName>
</protein>
<dbReference type="Gene3D" id="2.130.10.130">
    <property type="entry name" value="Integrin alpha, N-terminal"/>
    <property type="match status" value="3"/>
</dbReference>
<proteinExistence type="predicted"/>
<dbReference type="PROSITE" id="PS51257">
    <property type="entry name" value="PROKAR_LIPOPROTEIN"/>
    <property type="match status" value="1"/>
</dbReference>
<evidence type="ECO:0000256" key="1">
    <source>
        <dbReference type="ARBA" id="ARBA00022729"/>
    </source>
</evidence>
<keyword evidence="6" id="KW-1185">Reference proteome</keyword>
<gene>
    <name evidence="5" type="ORF">GCM10011511_43340</name>
</gene>
<dbReference type="RefSeq" id="WP_229689027.1">
    <property type="nucleotide sequence ID" value="NZ_BMJC01000005.1"/>
</dbReference>
<keyword evidence="1 3" id="KW-0732">Signal</keyword>
<reference evidence="5" key="1">
    <citation type="journal article" date="2014" name="Int. J. Syst. Evol. Microbiol.">
        <title>Complete genome sequence of Corynebacterium casei LMG S-19264T (=DSM 44701T), isolated from a smear-ripened cheese.</title>
        <authorList>
            <consortium name="US DOE Joint Genome Institute (JGI-PGF)"/>
            <person name="Walter F."/>
            <person name="Albersmeier A."/>
            <person name="Kalinowski J."/>
            <person name="Ruckert C."/>
        </authorList>
    </citation>
    <scope>NUCLEOTIDE SEQUENCE</scope>
    <source>
        <strain evidence="5">CGMCC 1.15448</strain>
    </source>
</reference>
<dbReference type="AlphaFoldDB" id="A0A8J2UGM8"/>
<dbReference type="InterPro" id="IPR013517">
    <property type="entry name" value="FG-GAP"/>
</dbReference>
<sequence>MTSRTLHLLTAVLFLLISCNQKQAGPPPLFQLMTNTGIDFQNKVVNTDSANIINYRNFYNGGGVAIGDINNDGLPDIFLTSNMGPNKLYLNEGNWHFKDISQEAGFPANKQQWSTGVVMADVNGDGWLDIYVCNAGHMENGALRKNQLFINRHDNTFIDSAEEYGLADSGYTTQASFFDYDGDGDLDCFIINNSPMVNTLDYVNQRQMPNFAPAAANSPAARRTTGGGDHLFRNDNGHFTEVTHEAGIHGSLISLGLGVMVGDVNGDGWPDIYVSNDFFERDYLYINQRNGTFRDQLEDCMQHISLASMGADMADINNDGYPDIFTTDMLPDDDYRLKTTFSFETEDVYRLKQEAGFYHQFFQNALQLNNRNGKFLDIACYSGVNATDWTWGGLLFDMDNDGYNDIFVTNGIAQDLINQDFLDFFANNMAREMQSTGKRADLHALLDKIPAHPLLKKVFHNNGHLQFADSARPWGFTTPSFSTGAAYGDLDNDGDLDLVVNNVNQPAFIYRNNTTETTHHHYLALNLKGAGKNRFAIGSRIRAFRKGDVLYRELMPARGFQSSVDYHLIIGLGTNPQIDSLVVDWPSGATTIIHHPRVDTSLTLDQPPSPPKTPHPLAPTADIPTQPKSSPRTLLTPIPSAFQRHQEDDNIDFYNEHNLPKMLSREGPKAAVGDINGDGLEDIVIGGTQNHPAQVYLQTPGEKWIKKPIPSIDQFTDFEDGAVLLFDADGDGDLDLFLGPGGNTAPPYSRQLQFRLFKNDGKGNFTLDPDAFPANGNNSNTSVAIANDFNHDGYPDLFVGGRCISREYGATPTSYLFINDRKGHFKDIAATNNPDIANIGMVTGAAWTDLTGDTAKELVIVGDWLTPRIFTWQGDRFKEIPTNLSQLSGWWNTVAATDLDGDGKTDLILGNLGENFYLKPDKEHPVKLFIADFDGNGITDKILTRTIDGKDMPVFLKKDMETQLPSLKKENLRYSEFAGKSIQQLLGATALEHAKTLLFNYPSSIVALNRGNGQFDIRPLPATAQFSSVNAIQCLDLNGDGITDLALGGNEYGFLPQFGRLDASLGQVLLNDGKGKLTAIGTETSGLNLTGQVRDIVRIKGKDHVFLLFLRNDDSPQLYRLP</sequence>
<feature type="chain" id="PRO_5035257740" description="ASPIC/UnbV domain-containing protein" evidence="3">
    <location>
        <begin position="25"/>
        <end position="1122"/>
    </location>
</feature>
<organism evidence="5 6">
    <name type="scientific">Puia dinghuensis</name>
    <dbReference type="NCBI Taxonomy" id="1792502"/>
    <lineage>
        <taxon>Bacteria</taxon>
        <taxon>Pseudomonadati</taxon>
        <taxon>Bacteroidota</taxon>
        <taxon>Chitinophagia</taxon>
        <taxon>Chitinophagales</taxon>
        <taxon>Chitinophagaceae</taxon>
        <taxon>Puia</taxon>
    </lineage>
</organism>
<dbReference type="Proteomes" id="UP000607559">
    <property type="component" value="Unassembled WGS sequence"/>
</dbReference>
<dbReference type="InterPro" id="IPR011519">
    <property type="entry name" value="UnbV_ASPIC"/>
</dbReference>
<evidence type="ECO:0000256" key="3">
    <source>
        <dbReference type="SAM" id="SignalP"/>
    </source>
</evidence>
<evidence type="ECO:0000256" key="2">
    <source>
        <dbReference type="SAM" id="MobiDB-lite"/>
    </source>
</evidence>